<evidence type="ECO:0000313" key="4">
    <source>
        <dbReference type="Proteomes" id="UP000325081"/>
    </source>
</evidence>
<feature type="region of interest" description="Disordered" evidence="1">
    <location>
        <begin position="113"/>
        <end position="141"/>
    </location>
</feature>
<proteinExistence type="predicted"/>
<sequence>MKKKGAKNSFFQLKNLFFFSKSSSICFSIFMHWLCSLRTSSFNLLTSILRVATSRLDRHLTGPSSPITGLWGPVKDPLQSITSKIVLINEQQKKVNSRQSWIFLVRMKMSNKGHEPERARARASSSSSQVTSGPSESGAYEAHPVTIWAHRSRARLATFTSAAPHRASSRPANPFTTRTTSPKSSSVVPGSWPKHGINKSSSSARSSCRETRASSSARWAGPTPTMHAARKARRRNPHGTEFLSGGRTSTRDSMNSFFLAHEDVMLSRGELGLGTGSSVGPDSSGRCLGA</sequence>
<keyword evidence="2" id="KW-0812">Transmembrane</keyword>
<dbReference type="GO" id="GO:0016740">
    <property type="term" value="F:transferase activity"/>
    <property type="evidence" value="ECO:0007669"/>
    <property type="project" value="UniProtKB-KW"/>
</dbReference>
<keyword evidence="2" id="KW-0472">Membrane</keyword>
<keyword evidence="4" id="KW-1185">Reference proteome</keyword>
<dbReference type="AlphaFoldDB" id="A0A5A7QTV1"/>
<keyword evidence="2" id="KW-1133">Transmembrane helix</keyword>
<evidence type="ECO:0000313" key="3">
    <source>
        <dbReference type="EMBL" id="GER48396.1"/>
    </source>
</evidence>
<dbReference type="Proteomes" id="UP000325081">
    <property type="component" value="Unassembled WGS sequence"/>
</dbReference>
<organism evidence="3 4">
    <name type="scientific">Striga asiatica</name>
    <name type="common">Asiatic witchweed</name>
    <name type="synonym">Buchnera asiatica</name>
    <dbReference type="NCBI Taxonomy" id="4170"/>
    <lineage>
        <taxon>Eukaryota</taxon>
        <taxon>Viridiplantae</taxon>
        <taxon>Streptophyta</taxon>
        <taxon>Embryophyta</taxon>
        <taxon>Tracheophyta</taxon>
        <taxon>Spermatophyta</taxon>
        <taxon>Magnoliopsida</taxon>
        <taxon>eudicotyledons</taxon>
        <taxon>Gunneridae</taxon>
        <taxon>Pentapetalae</taxon>
        <taxon>asterids</taxon>
        <taxon>lamiids</taxon>
        <taxon>Lamiales</taxon>
        <taxon>Orobanchaceae</taxon>
        <taxon>Buchnereae</taxon>
        <taxon>Striga</taxon>
    </lineage>
</organism>
<comment type="caution">
    <text evidence="3">The sequence shown here is derived from an EMBL/GenBank/DDBJ whole genome shotgun (WGS) entry which is preliminary data.</text>
</comment>
<feature type="compositionally biased region" description="Polar residues" evidence="1">
    <location>
        <begin position="174"/>
        <end position="188"/>
    </location>
</feature>
<feature type="transmembrane region" description="Helical" evidence="2">
    <location>
        <begin position="16"/>
        <end position="34"/>
    </location>
</feature>
<name>A0A5A7QTV1_STRAF</name>
<keyword evidence="3" id="KW-0808">Transferase</keyword>
<gene>
    <name evidence="3" type="ORF">STAS_25558</name>
</gene>
<feature type="compositionally biased region" description="Basic residues" evidence="1">
    <location>
        <begin position="228"/>
        <end position="237"/>
    </location>
</feature>
<feature type="compositionally biased region" description="Low complexity" evidence="1">
    <location>
        <begin position="161"/>
        <end position="172"/>
    </location>
</feature>
<accession>A0A5A7QTV1</accession>
<evidence type="ECO:0000256" key="2">
    <source>
        <dbReference type="SAM" id="Phobius"/>
    </source>
</evidence>
<dbReference type="EMBL" id="BKCP01008292">
    <property type="protein sequence ID" value="GER48396.1"/>
    <property type="molecule type" value="Genomic_DNA"/>
</dbReference>
<protein>
    <submittedName>
        <fullName evidence="3">Phosphotransferases</fullName>
    </submittedName>
</protein>
<evidence type="ECO:0000256" key="1">
    <source>
        <dbReference type="SAM" id="MobiDB-lite"/>
    </source>
</evidence>
<reference evidence="4" key="1">
    <citation type="journal article" date="2019" name="Curr. Biol.">
        <title>Genome Sequence of Striga asiatica Provides Insight into the Evolution of Plant Parasitism.</title>
        <authorList>
            <person name="Yoshida S."/>
            <person name="Kim S."/>
            <person name="Wafula E.K."/>
            <person name="Tanskanen J."/>
            <person name="Kim Y.M."/>
            <person name="Honaas L."/>
            <person name="Yang Z."/>
            <person name="Spallek T."/>
            <person name="Conn C.E."/>
            <person name="Ichihashi Y."/>
            <person name="Cheong K."/>
            <person name="Cui S."/>
            <person name="Der J.P."/>
            <person name="Gundlach H."/>
            <person name="Jiao Y."/>
            <person name="Hori C."/>
            <person name="Ishida J.K."/>
            <person name="Kasahara H."/>
            <person name="Kiba T."/>
            <person name="Kim M.S."/>
            <person name="Koo N."/>
            <person name="Laohavisit A."/>
            <person name="Lee Y.H."/>
            <person name="Lumba S."/>
            <person name="McCourt P."/>
            <person name="Mortimer J.C."/>
            <person name="Mutuku J.M."/>
            <person name="Nomura T."/>
            <person name="Sasaki-Sekimoto Y."/>
            <person name="Seto Y."/>
            <person name="Wang Y."/>
            <person name="Wakatake T."/>
            <person name="Sakakibara H."/>
            <person name="Demura T."/>
            <person name="Yamaguchi S."/>
            <person name="Yoneyama K."/>
            <person name="Manabe R.I."/>
            <person name="Nelson D.C."/>
            <person name="Schulman A.H."/>
            <person name="Timko M.P."/>
            <person name="dePamphilis C.W."/>
            <person name="Choi D."/>
            <person name="Shirasu K."/>
        </authorList>
    </citation>
    <scope>NUCLEOTIDE SEQUENCE [LARGE SCALE GENOMIC DNA]</scope>
    <source>
        <strain evidence="4">cv. UVA1</strain>
    </source>
</reference>
<feature type="region of interest" description="Disordered" evidence="1">
    <location>
        <begin position="160"/>
        <end position="248"/>
    </location>
</feature>